<dbReference type="PANTHER" id="PTHR15239">
    <property type="entry name" value="NUCLEAR EXPORT MEDIATOR FACTOR NEMF"/>
    <property type="match status" value="1"/>
</dbReference>
<evidence type="ECO:0000256" key="2">
    <source>
        <dbReference type="ARBA" id="ARBA00008318"/>
    </source>
</evidence>
<accession>A0ABN7RW01</accession>
<feature type="compositionally biased region" description="Basic and acidic residues" evidence="6">
    <location>
        <begin position="704"/>
        <end position="715"/>
    </location>
</feature>
<evidence type="ECO:0000259" key="7">
    <source>
        <dbReference type="Pfam" id="PF05670"/>
    </source>
</evidence>
<dbReference type="EMBL" id="OU015568">
    <property type="protein sequence ID" value="CAG5087325.1"/>
    <property type="molecule type" value="Genomic_DNA"/>
</dbReference>
<feature type="region of interest" description="Disordered" evidence="6">
    <location>
        <begin position="681"/>
        <end position="806"/>
    </location>
</feature>
<dbReference type="Proteomes" id="UP001158576">
    <property type="component" value="Chromosome PAR"/>
</dbReference>
<feature type="compositionally biased region" description="Basic and acidic residues" evidence="6">
    <location>
        <begin position="625"/>
        <end position="655"/>
    </location>
</feature>
<evidence type="ECO:0000259" key="8">
    <source>
        <dbReference type="Pfam" id="PF11923"/>
    </source>
</evidence>
<sequence>MKTRFTVLDIKAALAEIRANLLHHYVLNIYDIDAKTYLLKLRKCASKHVLLFESGTRVHPTEMEWPKNTAPSGFSMKLRKHLKGKRLINASQLGFDRIIDLQFGTSACLDEYHLIIELYDRGNIILCDQDYTILNLLRARTDKATDERFAVRETYPVAQAQPLKEPYLSVEELQENVKPSQVQGNKKKNKNFTIAKQLNSSLGYGTDVIEHFLIEQGLDVATASVVQDPDEILECLQSCYDFLNSNKTNFQGYISTKTADNVLQYVDYQPFLFHQSQSDSTIELERFSLAVDKFYGEIQSQKAEQKMVQAEKAAMKKLENVKLDHMKRLESLKLAQADNVRKAQLIEMNLELVDSALNQVRSALASQIGWEEIEEFLEEGQDEGDPVSIAIRELKLKTNQIVMMLSEPDYDDSDSSSEDEDAFYDSKRAAADKESKTIDASKKALKSAEKKTNESLKNIQTVRQVTKVRKQMWFEKFFWFISSENYLVIAGKDAQQNETIVKKYLKNGDVYVHADIHGASSCIVKNIDPSKPVSPVTLHEVGHAAVCHSAAWNAKCPKRRRRGEYLTTGSFMIRGKKNYLPPSQLVLGFGFLFKLDDASVARHAGERRIKGQANEVEEDDISDLVEIKEENETEPKLEGESDGESDGRFSDEKSEALQFPDTKIDIKYNVEEEVEEIVNVGKGAGKREKTKEEKKGRAKPAWQLEHEQQRAEKDKFRKKRGKAGKEKKMKQKYGDQDEEDRAAMMEFLGSAGAKKQSKKFQRAEKRELKKGGGARGQKKGPKEKKANTFERANEELPPPEVLPEDPDCKAEMVIEQMKEDADEEEITKMLEEEGFVDDDDISMLDQLTGKPTEEDLVHYAVPVVAPLSSLRDYKYHIKFVPGTGKKGKSAKQAVSIFCGKKEARQVEIDLMRAVKDEDMTHNMPGKLKLAGQQVQMYKKKH</sequence>
<dbReference type="InterPro" id="IPR051608">
    <property type="entry name" value="RQC_Subunit_NEMF"/>
</dbReference>
<feature type="domain" description="NFACT protein C-terminal" evidence="8">
    <location>
        <begin position="839"/>
        <end position="929"/>
    </location>
</feature>
<dbReference type="Pfam" id="PF11923">
    <property type="entry name" value="NFACT-C"/>
    <property type="match status" value="1"/>
</dbReference>
<keyword evidence="10" id="KW-1185">Reference proteome</keyword>
<name>A0ABN7RW01_OIKDI</name>
<organism evidence="9 10">
    <name type="scientific">Oikopleura dioica</name>
    <name type="common">Tunicate</name>
    <dbReference type="NCBI Taxonomy" id="34765"/>
    <lineage>
        <taxon>Eukaryota</taxon>
        <taxon>Metazoa</taxon>
        <taxon>Chordata</taxon>
        <taxon>Tunicata</taxon>
        <taxon>Appendicularia</taxon>
        <taxon>Copelata</taxon>
        <taxon>Oikopleuridae</taxon>
        <taxon>Oikopleura</taxon>
    </lineage>
</organism>
<evidence type="ECO:0000256" key="4">
    <source>
        <dbReference type="ARBA" id="ARBA00023054"/>
    </source>
</evidence>
<evidence type="ECO:0000313" key="10">
    <source>
        <dbReference type="Proteomes" id="UP001158576"/>
    </source>
</evidence>
<feature type="compositionally biased region" description="Basic and acidic residues" evidence="6">
    <location>
        <begin position="761"/>
        <end position="770"/>
    </location>
</feature>
<comment type="subcellular location">
    <subcellularLocation>
        <location evidence="1">Cytoplasm</location>
    </subcellularLocation>
</comment>
<dbReference type="PANTHER" id="PTHR15239:SF6">
    <property type="entry name" value="RIBOSOME QUALITY CONTROL COMPLEX SUBUNIT NEMF"/>
    <property type="match status" value="1"/>
</dbReference>
<dbReference type="Gene3D" id="2.30.310.10">
    <property type="entry name" value="ibrinogen binding protein from staphylococcus aureus domain"/>
    <property type="match status" value="1"/>
</dbReference>
<evidence type="ECO:0000256" key="5">
    <source>
        <dbReference type="SAM" id="Coils"/>
    </source>
</evidence>
<gene>
    <name evidence="9" type="ORF">OKIOD_LOCUS3075</name>
</gene>
<feature type="compositionally biased region" description="Basic and acidic residues" evidence="6">
    <location>
        <begin position="783"/>
        <end position="794"/>
    </location>
</feature>
<protein>
    <submittedName>
        <fullName evidence="9">Oidioi.mRNA.OKI2018_I69.PAR.g11517.t2.cds</fullName>
    </submittedName>
</protein>
<evidence type="ECO:0000256" key="3">
    <source>
        <dbReference type="ARBA" id="ARBA00022490"/>
    </source>
</evidence>
<dbReference type="Pfam" id="PF05833">
    <property type="entry name" value="NFACT_N"/>
    <property type="match status" value="1"/>
</dbReference>
<feature type="compositionally biased region" description="Basic residues" evidence="6">
    <location>
        <begin position="716"/>
        <end position="731"/>
    </location>
</feature>
<dbReference type="InterPro" id="IPR021846">
    <property type="entry name" value="NFACT-C"/>
</dbReference>
<evidence type="ECO:0000256" key="1">
    <source>
        <dbReference type="ARBA" id="ARBA00004496"/>
    </source>
</evidence>
<evidence type="ECO:0000313" key="9">
    <source>
        <dbReference type="EMBL" id="CAG5087325.1"/>
    </source>
</evidence>
<comment type="similarity">
    <text evidence="2">Belongs to the NEMF family.</text>
</comment>
<feature type="domain" description="NFACT RNA-binding" evidence="7">
    <location>
        <begin position="476"/>
        <end position="575"/>
    </location>
</feature>
<feature type="coiled-coil region" evidence="5">
    <location>
        <begin position="300"/>
        <end position="335"/>
    </location>
</feature>
<dbReference type="Pfam" id="PF05670">
    <property type="entry name" value="NFACT-R_1"/>
    <property type="match status" value="1"/>
</dbReference>
<feature type="region of interest" description="Disordered" evidence="6">
    <location>
        <begin position="611"/>
        <end position="656"/>
    </location>
</feature>
<keyword evidence="3" id="KW-0963">Cytoplasm</keyword>
<proteinExistence type="inferred from homology"/>
<keyword evidence="4 5" id="KW-0175">Coiled coil</keyword>
<dbReference type="InterPro" id="IPR008532">
    <property type="entry name" value="NFACT_RNA-bd"/>
</dbReference>
<evidence type="ECO:0000256" key="6">
    <source>
        <dbReference type="SAM" id="MobiDB-lite"/>
    </source>
</evidence>
<reference evidence="9 10" key="1">
    <citation type="submission" date="2021-04" db="EMBL/GenBank/DDBJ databases">
        <authorList>
            <person name="Bliznina A."/>
        </authorList>
    </citation>
    <scope>NUCLEOTIDE SEQUENCE [LARGE SCALE GENOMIC DNA]</scope>
</reference>
<feature type="compositionally biased region" description="Basic and acidic residues" evidence="6">
    <location>
        <begin position="685"/>
        <end position="695"/>
    </location>
</feature>